<dbReference type="Gene3D" id="3.40.50.12780">
    <property type="entry name" value="N-terminal domain of ligase-like"/>
    <property type="match status" value="1"/>
</dbReference>
<gene>
    <name evidence="11" type="primary">LOC100368901</name>
</gene>
<evidence type="ECO:0000313" key="11">
    <source>
        <dbReference type="RefSeq" id="XP_002737732.1"/>
    </source>
</evidence>
<dbReference type="Proteomes" id="UP000694865">
    <property type="component" value="Unplaced"/>
</dbReference>
<keyword evidence="10" id="KW-1185">Reference proteome</keyword>
<dbReference type="GeneID" id="100368901"/>
<dbReference type="PROSITE" id="PS00455">
    <property type="entry name" value="AMP_BINDING"/>
    <property type="match status" value="1"/>
</dbReference>
<proteinExistence type="inferred from homology"/>
<evidence type="ECO:0000256" key="4">
    <source>
        <dbReference type="ARBA" id="ARBA00022832"/>
    </source>
</evidence>
<keyword evidence="4" id="KW-0443">Lipid metabolism</keyword>
<organism evidence="10 11">
    <name type="scientific">Saccoglossus kowalevskii</name>
    <name type="common">Acorn worm</name>
    <dbReference type="NCBI Taxonomy" id="10224"/>
    <lineage>
        <taxon>Eukaryota</taxon>
        <taxon>Metazoa</taxon>
        <taxon>Hemichordata</taxon>
        <taxon>Enteropneusta</taxon>
        <taxon>Harrimaniidae</taxon>
        <taxon>Saccoglossus</taxon>
    </lineage>
</organism>
<comment type="catalytic activity">
    <reaction evidence="7">
        <text>a long-chain fatty acid + ATP + CoA = a long-chain fatty acyl-CoA + AMP + diphosphate</text>
        <dbReference type="Rhea" id="RHEA:15421"/>
        <dbReference type="ChEBI" id="CHEBI:30616"/>
        <dbReference type="ChEBI" id="CHEBI:33019"/>
        <dbReference type="ChEBI" id="CHEBI:57287"/>
        <dbReference type="ChEBI" id="CHEBI:57560"/>
        <dbReference type="ChEBI" id="CHEBI:83139"/>
        <dbReference type="ChEBI" id="CHEBI:456215"/>
        <dbReference type="EC" id="6.2.1.3"/>
    </reaction>
</comment>
<name>A0ABM0GUP0_SACKO</name>
<dbReference type="PANTHER" id="PTHR43272">
    <property type="entry name" value="LONG-CHAIN-FATTY-ACID--COA LIGASE"/>
    <property type="match status" value="1"/>
</dbReference>
<dbReference type="PANTHER" id="PTHR43272:SF83">
    <property type="entry name" value="ACYL-COA SYNTHETASE LONG-CHAIN, ISOFORM J"/>
    <property type="match status" value="1"/>
</dbReference>
<sequence length="644" mass="72544">MGEPFYITIVLFLLSVVAWTYFIFTYIPWYLCTLWSRYRGSRIKAVPVSEDDNSVTFRASDNPDRLTTTLFEDCRTLNDLFTRSVSKWGHKKCLGTRDLLKEEDELQSNGRVFKKVILGEYQWESFDQVDKRVENFGAGLNVLGLKPRQNVVVYAETRAEFMITMQACFRYNFPVVTLYATLGEDGVCYGINETEVTHVVTSAGQLSKLKNITDRLPKVRHIIYMEDQLKAADTSGFPSRIDLHSFRKVEKLGENNQNGRQKPRPQDIAVIMYTSGSTGTPKGVMISHSNLMSGLSGQVQKVYGLSSRDVFIAYLPAAHVLELAAELAVISHGACIGYSTPLTLTDNSSKIKRGTKGDVAVLRPTLMTTVPVILDRVYKGVMEKVNEGSPFQKALFHWAFNYKVKQVEKHFDTPFINRVVFHKIRSLLGGRLRFMLCGGAPLSPATQRFMNICFCCPMLQGYGLTETCGAGTIVEADDVTTGTVGPPLWCNDIKLIDWVEDRKKDLVKLQAGEYVSLSKVEASLKTDPLVDNICAYANSAKTYAIAFVVPNQKNLRAVAVDKYGIRADITWEELCENRDMEREVVKSILVTSNKAKLEKFEIPAKIKLCPEVWTPDAGLVTEAFKLKRRELNKFYQADIDRLYG</sequence>
<evidence type="ECO:0000256" key="3">
    <source>
        <dbReference type="ARBA" id="ARBA00022741"/>
    </source>
</evidence>
<feature type="transmembrane region" description="Helical" evidence="8">
    <location>
        <begin position="6"/>
        <end position="32"/>
    </location>
</feature>
<evidence type="ECO:0000313" key="10">
    <source>
        <dbReference type="Proteomes" id="UP000694865"/>
    </source>
</evidence>
<keyword evidence="8" id="KW-0812">Transmembrane</keyword>
<comment type="similarity">
    <text evidence="1">Belongs to the ATP-dependent AMP-binding enzyme family.</text>
</comment>
<keyword evidence="8" id="KW-0472">Membrane</keyword>
<keyword evidence="2" id="KW-0436">Ligase</keyword>
<dbReference type="InterPro" id="IPR000873">
    <property type="entry name" value="AMP-dep_synth/lig_dom"/>
</dbReference>
<evidence type="ECO:0000256" key="8">
    <source>
        <dbReference type="SAM" id="Phobius"/>
    </source>
</evidence>
<keyword evidence="4" id="KW-0276">Fatty acid metabolism</keyword>
<dbReference type="SUPFAM" id="SSF56801">
    <property type="entry name" value="Acetyl-CoA synthetase-like"/>
    <property type="match status" value="1"/>
</dbReference>
<evidence type="ECO:0000256" key="2">
    <source>
        <dbReference type="ARBA" id="ARBA00022598"/>
    </source>
</evidence>
<evidence type="ECO:0000256" key="6">
    <source>
        <dbReference type="ARBA" id="ARBA00026121"/>
    </source>
</evidence>
<protein>
    <recommendedName>
        <fullName evidence="6">long-chain-fatty-acid--CoA ligase</fullName>
        <ecNumber evidence="6">6.2.1.3</ecNumber>
    </recommendedName>
</protein>
<evidence type="ECO:0000256" key="7">
    <source>
        <dbReference type="ARBA" id="ARBA00036813"/>
    </source>
</evidence>
<dbReference type="RefSeq" id="XP_002737732.1">
    <property type="nucleotide sequence ID" value="XM_002737686.2"/>
</dbReference>
<evidence type="ECO:0000259" key="9">
    <source>
        <dbReference type="Pfam" id="PF00501"/>
    </source>
</evidence>
<accession>A0ABM0GUP0</accession>
<dbReference type="InterPro" id="IPR042099">
    <property type="entry name" value="ANL_N_sf"/>
</dbReference>
<dbReference type="EC" id="6.2.1.3" evidence="6"/>
<feature type="domain" description="AMP-dependent synthetase/ligase" evidence="9">
    <location>
        <begin position="116"/>
        <end position="502"/>
    </location>
</feature>
<keyword evidence="5" id="KW-0067">ATP-binding</keyword>
<evidence type="ECO:0000256" key="5">
    <source>
        <dbReference type="ARBA" id="ARBA00022840"/>
    </source>
</evidence>
<keyword evidence="8" id="KW-1133">Transmembrane helix</keyword>
<evidence type="ECO:0000256" key="1">
    <source>
        <dbReference type="ARBA" id="ARBA00006432"/>
    </source>
</evidence>
<keyword evidence="3" id="KW-0547">Nucleotide-binding</keyword>
<reference evidence="11" key="1">
    <citation type="submission" date="2025-08" db="UniProtKB">
        <authorList>
            <consortium name="RefSeq"/>
        </authorList>
    </citation>
    <scope>IDENTIFICATION</scope>
    <source>
        <tissue evidence="11">Testes</tissue>
    </source>
</reference>
<dbReference type="Pfam" id="PF00501">
    <property type="entry name" value="AMP-binding"/>
    <property type="match status" value="1"/>
</dbReference>
<dbReference type="InterPro" id="IPR020845">
    <property type="entry name" value="AMP-binding_CS"/>
</dbReference>